<dbReference type="SUPFAM" id="SSF89155">
    <property type="entry name" value="TorD-like"/>
    <property type="match status" value="1"/>
</dbReference>
<dbReference type="PANTHER" id="PTHR34227:SF1">
    <property type="entry name" value="DIMETHYL SULFOXIDE REDUCTASE CHAPERONE-RELATED"/>
    <property type="match status" value="1"/>
</dbReference>
<comment type="caution">
    <text evidence="2">The sequence shown here is derived from an EMBL/GenBank/DDBJ whole genome shotgun (WGS) entry which is preliminary data.</text>
</comment>
<accession>A0A0Q3VG00</accession>
<proteinExistence type="predicted"/>
<dbReference type="RefSeq" id="WP_053474785.1">
    <property type="nucleotide sequence ID" value="NZ_CP041305.1"/>
</dbReference>
<dbReference type="AlphaFoldDB" id="A0A0Q3VG00"/>
<name>A0A0Q3VG00_9BACI</name>
<dbReference type="InterPro" id="IPR036411">
    <property type="entry name" value="TorD-like_sf"/>
</dbReference>
<evidence type="ECO:0008006" key="4">
    <source>
        <dbReference type="Google" id="ProtNLM"/>
    </source>
</evidence>
<dbReference type="PATRIC" id="fig|1637975.4.peg.1058"/>
<keyword evidence="1" id="KW-0143">Chaperone</keyword>
<dbReference type="InterPro" id="IPR050289">
    <property type="entry name" value="TorD/DmsD_chaperones"/>
</dbReference>
<protein>
    <recommendedName>
        <fullName evidence="4">Dehydrogenase</fullName>
    </recommendedName>
</protein>
<dbReference type="InterPro" id="IPR020945">
    <property type="entry name" value="DMSO/NO3_reduct_chaperone"/>
</dbReference>
<gene>
    <name evidence="2" type="ORF">AN957_06760</name>
</gene>
<sequence length="229" mass="27218">MTSLCANNQSTVSFQRKLVYEFLIVGFKEPLSIETLQRWKDMLHTSDLSVLAEGNIHLNTFFTELKEENVNEVVEKEKNEFFRIFNVFNDKGEIPAPPWESVYVTKDQTMFGETVFQLRDKLHQFGLRFINENEEPEDHIAIQLEFMLYLLQYTEKAFEERQKDDFTKGIYNQYWLLTNHLMQWVKPFTKDIHSSSTSVFYKGIATLLLDFIDEEFEYIKSFKEVLENG</sequence>
<keyword evidence="3" id="KW-1185">Reference proteome</keyword>
<evidence type="ECO:0000313" key="2">
    <source>
        <dbReference type="EMBL" id="KQL18314.1"/>
    </source>
</evidence>
<reference evidence="2 3" key="1">
    <citation type="submission" date="2015-09" db="EMBL/GenBank/DDBJ databases">
        <title>Genome sequencing project for genomic taxonomy and phylogenomics of Bacillus-like bacteria.</title>
        <authorList>
            <person name="Liu B."/>
            <person name="Wang J."/>
            <person name="Zhu Y."/>
            <person name="Liu G."/>
            <person name="Chen Q."/>
            <person name="Chen Z."/>
            <person name="Lan J."/>
            <person name="Che J."/>
            <person name="Ge C."/>
            <person name="Shi H."/>
            <person name="Pan Z."/>
            <person name="Liu X."/>
        </authorList>
    </citation>
    <scope>NUCLEOTIDE SEQUENCE [LARGE SCALE GENOMIC DNA]</scope>
    <source>
        <strain evidence="2 3">FJAT-18043</strain>
    </source>
</reference>
<dbReference type="Gene3D" id="1.10.3480.10">
    <property type="entry name" value="TorD-like"/>
    <property type="match status" value="1"/>
</dbReference>
<dbReference type="Proteomes" id="UP000050996">
    <property type="component" value="Unassembled WGS sequence"/>
</dbReference>
<organism evidence="2 3">
    <name type="scientific">Cytobacillus solani</name>
    <dbReference type="NCBI Taxonomy" id="1637975"/>
    <lineage>
        <taxon>Bacteria</taxon>
        <taxon>Bacillati</taxon>
        <taxon>Bacillota</taxon>
        <taxon>Bacilli</taxon>
        <taxon>Bacillales</taxon>
        <taxon>Bacillaceae</taxon>
        <taxon>Cytobacillus</taxon>
    </lineage>
</organism>
<dbReference type="EMBL" id="LJIX01000006">
    <property type="protein sequence ID" value="KQL18314.1"/>
    <property type="molecule type" value="Genomic_DNA"/>
</dbReference>
<dbReference type="Pfam" id="PF02613">
    <property type="entry name" value="Nitrate_red_del"/>
    <property type="match status" value="1"/>
</dbReference>
<evidence type="ECO:0000256" key="1">
    <source>
        <dbReference type="ARBA" id="ARBA00023186"/>
    </source>
</evidence>
<evidence type="ECO:0000313" key="3">
    <source>
        <dbReference type="Proteomes" id="UP000050996"/>
    </source>
</evidence>
<dbReference type="STRING" id="1637975.AN957_06760"/>
<dbReference type="PANTHER" id="PTHR34227">
    <property type="entry name" value="CHAPERONE PROTEIN YCDY"/>
    <property type="match status" value="1"/>
</dbReference>